<evidence type="ECO:0000256" key="4">
    <source>
        <dbReference type="ARBA" id="ARBA00023125"/>
    </source>
</evidence>
<keyword evidence="5" id="KW-0804">Transcription</keyword>
<dbReference type="Pfam" id="PF00392">
    <property type="entry name" value="GntR"/>
    <property type="match status" value="1"/>
</dbReference>
<dbReference type="PANTHER" id="PTHR46577">
    <property type="entry name" value="HTH-TYPE TRANSCRIPTIONAL REGULATORY PROTEIN GABR"/>
    <property type="match status" value="1"/>
</dbReference>
<evidence type="ECO:0000256" key="3">
    <source>
        <dbReference type="ARBA" id="ARBA00023015"/>
    </source>
</evidence>
<dbReference type="CDD" id="cd07377">
    <property type="entry name" value="WHTH_GntR"/>
    <property type="match status" value="1"/>
</dbReference>
<accession>A0ABS9KQS1</accession>
<dbReference type="InterPro" id="IPR015421">
    <property type="entry name" value="PyrdxlP-dep_Trfase_major"/>
</dbReference>
<dbReference type="GO" id="GO:0008483">
    <property type="term" value="F:transaminase activity"/>
    <property type="evidence" value="ECO:0007669"/>
    <property type="project" value="UniProtKB-KW"/>
</dbReference>
<evidence type="ECO:0000313" key="7">
    <source>
        <dbReference type="EMBL" id="MCG2614657.1"/>
    </source>
</evidence>
<dbReference type="PANTHER" id="PTHR46577:SF2">
    <property type="entry name" value="TRANSCRIPTIONAL REGULATORY PROTEIN"/>
    <property type="match status" value="1"/>
</dbReference>
<sequence>MSSPILALILSGLKRSSGNDRAVYLQLADNILVLIRNGRLSSGQRLPPTRELAGYLQLNRVTVSKAYEELQMQGWLESFTGKGTFVTAHLPGNNLKLQHKSTVGTALKKAGFPIAEKDYLDKKITLVDCPLHLDDGFPDVKLAPLKELYRSYRAQLSRGSLYSRFGAYSSPFGSLYYREALSKYLNETRGMKTTGANVLSVNGTVMGLNLVCSALINPGDIVVSGIPGWGRAEKNFLHAGAKHIGIPVDENGIVVDALEKICRKKKVRLVYVTAHHHYPTTVSLKIDRRLKLLALAKEYGFVILEDDYDFDFHYAHKPLLPLAATDDHGMVIYCGSFSKSFSPAFRMGYLVAAENVIEHLGRVRMLIDRQGDHILDNAMGDLLKDGTIQRYLRKAIAVYRGRRDAFCQSLHDHLSDVVKFSIPEGGMSVWVQFAKKIDLERLSLLARERGLFISDGKAFKYSAFDKNALRLGFASSTPEELEESIRILSRIIRSKR</sequence>
<dbReference type="InterPro" id="IPR036390">
    <property type="entry name" value="WH_DNA-bd_sf"/>
</dbReference>
<dbReference type="InterPro" id="IPR051446">
    <property type="entry name" value="HTH_trans_reg/aminotransferase"/>
</dbReference>
<dbReference type="Gene3D" id="3.40.640.10">
    <property type="entry name" value="Type I PLP-dependent aspartate aminotransferase-like (Major domain)"/>
    <property type="match status" value="1"/>
</dbReference>
<dbReference type="Pfam" id="PF00155">
    <property type="entry name" value="Aminotran_1_2"/>
    <property type="match status" value="1"/>
</dbReference>
<dbReference type="EMBL" id="JAKLTR010000005">
    <property type="protein sequence ID" value="MCG2614657.1"/>
    <property type="molecule type" value="Genomic_DNA"/>
</dbReference>
<dbReference type="InterPro" id="IPR036388">
    <property type="entry name" value="WH-like_DNA-bd_sf"/>
</dbReference>
<evidence type="ECO:0000256" key="1">
    <source>
        <dbReference type="ARBA" id="ARBA00005384"/>
    </source>
</evidence>
<dbReference type="Gene3D" id="1.10.10.10">
    <property type="entry name" value="Winged helix-like DNA-binding domain superfamily/Winged helix DNA-binding domain"/>
    <property type="match status" value="1"/>
</dbReference>
<reference evidence="7" key="1">
    <citation type="submission" date="2022-01" db="EMBL/GenBank/DDBJ databases">
        <authorList>
            <person name="Jo J.-H."/>
            <person name="Im W.-T."/>
        </authorList>
    </citation>
    <scope>NUCLEOTIDE SEQUENCE</scope>
    <source>
        <strain evidence="7">NA20</strain>
    </source>
</reference>
<dbReference type="SMART" id="SM00345">
    <property type="entry name" value="HTH_GNTR"/>
    <property type="match status" value="1"/>
</dbReference>
<organism evidence="7 8">
    <name type="scientific">Terrimonas ginsenosidimutans</name>
    <dbReference type="NCBI Taxonomy" id="2908004"/>
    <lineage>
        <taxon>Bacteria</taxon>
        <taxon>Pseudomonadati</taxon>
        <taxon>Bacteroidota</taxon>
        <taxon>Chitinophagia</taxon>
        <taxon>Chitinophagales</taxon>
        <taxon>Chitinophagaceae</taxon>
        <taxon>Terrimonas</taxon>
    </lineage>
</organism>
<evidence type="ECO:0000256" key="5">
    <source>
        <dbReference type="ARBA" id="ARBA00023163"/>
    </source>
</evidence>
<dbReference type="RefSeq" id="WP_237871282.1">
    <property type="nucleotide sequence ID" value="NZ_JAKLTR010000005.1"/>
</dbReference>
<feature type="domain" description="HTH gntR-type" evidence="6">
    <location>
        <begin position="21"/>
        <end position="89"/>
    </location>
</feature>
<keyword evidence="3" id="KW-0805">Transcription regulation</keyword>
<evidence type="ECO:0000256" key="2">
    <source>
        <dbReference type="ARBA" id="ARBA00022898"/>
    </source>
</evidence>
<comment type="similarity">
    <text evidence="1">In the C-terminal section; belongs to the class-I pyridoxal-phosphate-dependent aminotransferase family.</text>
</comment>
<comment type="caution">
    <text evidence="7">The sequence shown here is derived from an EMBL/GenBank/DDBJ whole genome shotgun (WGS) entry which is preliminary data.</text>
</comment>
<dbReference type="PROSITE" id="PS50949">
    <property type="entry name" value="HTH_GNTR"/>
    <property type="match status" value="1"/>
</dbReference>
<dbReference type="InterPro" id="IPR015424">
    <property type="entry name" value="PyrdxlP-dep_Trfase"/>
</dbReference>
<dbReference type="Proteomes" id="UP001165367">
    <property type="component" value="Unassembled WGS sequence"/>
</dbReference>
<keyword evidence="7" id="KW-0032">Aminotransferase</keyword>
<keyword evidence="8" id="KW-1185">Reference proteome</keyword>
<dbReference type="SUPFAM" id="SSF53383">
    <property type="entry name" value="PLP-dependent transferases"/>
    <property type="match status" value="1"/>
</dbReference>
<protein>
    <submittedName>
        <fullName evidence="7">PLP-dependent aminotransferase family protein</fullName>
    </submittedName>
</protein>
<dbReference type="InterPro" id="IPR000524">
    <property type="entry name" value="Tscrpt_reg_HTH_GntR"/>
</dbReference>
<keyword evidence="2" id="KW-0663">Pyridoxal phosphate</keyword>
<dbReference type="SUPFAM" id="SSF46785">
    <property type="entry name" value="Winged helix' DNA-binding domain"/>
    <property type="match status" value="1"/>
</dbReference>
<gene>
    <name evidence="7" type="ORF">LZZ85_10210</name>
</gene>
<dbReference type="CDD" id="cd00609">
    <property type="entry name" value="AAT_like"/>
    <property type="match status" value="1"/>
</dbReference>
<name>A0ABS9KQS1_9BACT</name>
<evidence type="ECO:0000259" key="6">
    <source>
        <dbReference type="PROSITE" id="PS50949"/>
    </source>
</evidence>
<keyword evidence="7" id="KW-0808">Transferase</keyword>
<proteinExistence type="inferred from homology"/>
<evidence type="ECO:0000313" key="8">
    <source>
        <dbReference type="Proteomes" id="UP001165367"/>
    </source>
</evidence>
<keyword evidence="4" id="KW-0238">DNA-binding</keyword>
<dbReference type="InterPro" id="IPR004839">
    <property type="entry name" value="Aminotransferase_I/II_large"/>
</dbReference>